<organism evidence="1 2">
    <name type="scientific">Arctium lappa</name>
    <name type="common">Greater burdock</name>
    <name type="synonym">Lappa major</name>
    <dbReference type="NCBI Taxonomy" id="4217"/>
    <lineage>
        <taxon>Eukaryota</taxon>
        <taxon>Viridiplantae</taxon>
        <taxon>Streptophyta</taxon>
        <taxon>Embryophyta</taxon>
        <taxon>Tracheophyta</taxon>
        <taxon>Spermatophyta</taxon>
        <taxon>Magnoliopsida</taxon>
        <taxon>eudicotyledons</taxon>
        <taxon>Gunneridae</taxon>
        <taxon>Pentapetalae</taxon>
        <taxon>asterids</taxon>
        <taxon>campanulids</taxon>
        <taxon>Asterales</taxon>
        <taxon>Asteraceae</taxon>
        <taxon>Carduoideae</taxon>
        <taxon>Cardueae</taxon>
        <taxon>Arctiinae</taxon>
        <taxon>Arctium</taxon>
    </lineage>
</organism>
<evidence type="ECO:0000313" key="1">
    <source>
        <dbReference type="EMBL" id="KAI3672361.1"/>
    </source>
</evidence>
<dbReference type="Proteomes" id="UP001055879">
    <property type="component" value="Linkage Group LG15"/>
</dbReference>
<gene>
    <name evidence="1" type="ORF">L6452_38445</name>
</gene>
<keyword evidence="2" id="KW-1185">Reference proteome</keyword>
<reference evidence="1 2" key="2">
    <citation type="journal article" date="2022" name="Mol. Ecol. Resour.">
        <title>The genomes of chicory, endive, great burdock and yacon provide insights into Asteraceae paleo-polyploidization history and plant inulin production.</title>
        <authorList>
            <person name="Fan W."/>
            <person name="Wang S."/>
            <person name="Wang H."/>
            <person name="Wang A."/>
            <person name="Jiang F."/>
            <person name="Liu H."/>
            <person name="Zhao H."/>
            <person name="Xu D."/>
            <person name="Zhang Y."/>
        </authorList>
    </citation>
    <scope>NUCLEOTIDE SEQUENCE [LARGE SCALE GENOMIC DNA]</scope>
    <source>
        <strain evidence="2">cv. Niubang</strain>
    </source>
</reference>
<name>A0ACB8XQA8_ARCLA</name>
<evidence type="ECO:0000313" key="2">
    <source>
        <dbReference type="Proteomes" id="UP001055879"/>
    </source>
</evidence>
<dbReference type="EMBL" id="CM042061">
    <property type="protein sequence ID" value="KAI3672361.1"/>
    <property type="molecule type" value="Genomic_DNA"/>
</dbReference>
<sequence>MEVQIEEKKGCERSHKIEESTMMLAPALLPPALYSSTRHHLRLNFVRSTNLLRPRTAVAAIGPDVDTFTESSGYLFELSTSEAESLTDYNISKIASIYRKKPFIVLRRLLQIANTLGKWLALRYLDGITERSNMMFEVRASQLREILVKLGPAYIKIAQAISSRPDLIPPSYLNELSLLQDRISPFSTEVAFSTIEKELGSPLDQLFTEISPEPMAAASLGQVYQARLRDSGQIVAVKVQRPGVQAAISLDILILHYLAGLIRRAGKFNTDLQAVVDEWASSLFREMDYINEAKNGVRFRELYGSLKDVLVPDMYIEKTTRKVLTMQWIEGQKLSEVKDLYLVEIGVYCSFNQLLEYGFYHADPHPGNLLRTYDGKLAYLDFGMMGDFKQELRDGFIEACLHLINRDYDALAKDFVTLGLLPATADKDAVTKALTGVFQNAVAKGVRNISFGDLLGNLGTTMYKFKFQIPSYFSLVIRSLAVLEGIAINSDPNYKVLGGTYPWIARKVLTDSSPQLRSSLQALLYEDGVFRIDRLESLLSESLRARTEKALVKVEDNNSDVVMKQILSFTLTEKGAFVREILLQEFAKGLDALGMATLESLTSAATANIPFAPSPSPITDEDITNLRNLHRLLQLLSGSQNMADANTGVEEFSSPYTNKRTTSEEISLVLNQLTSIQDKLPLLNVVTELPPDLQQRLIRLPVDLVGKLISRVAARTIRRALL</sequence>
<comment type="caution">
    <text evidence="1">The sequence shown here is derived from an EMBL/GenBank/DDBJ whole genome shotgun (WGS) entry which is preliminary data.</text>
</comment>
<protein>
    <submittedName>
        <fullName evidence="1">Uncharacterized protein</fullName>
    </submittedName>
</protein>
<reference evidence="2" key="1">
    <citation type="journal article" date="2022" name="Mol. Ecol. Resour.">
        <title>The genomes of chicory, endive, great burdock and yacon provide insights into Asteraceae palaeo-polyploidization history and plant inulin production.</title>
        <authorList>
            <person name="Fan W."/>
            <person name="Wang S."/>
            <person name="Wang H."/>
            <person name="Wang A."/>
            <person name="Jiang F."/>
            <person name="Liu H."/>
            <person name="Zhao H."/>
            <person name="Xu D."/>
            <person name="Zhang Y."/>
        </authorList>
    </citation>
    <scope>NUCLEOTIDE SEQUENCE [LARGE SCALE GENOMIC DNA]</scope>
    <source>
        <strain evidence="2">cv. Niubang</strain>
    </source>
</reference>
<accession>A0ACB8XQA8</accession>
<proteinExistence type="predicted"/>